<dbReference type="PIRSF" id="PIRSF000350">
    <property type="entry name" value="Mercury_reductase_MerA"/>
    <property type="match status" value="1"/>
</dbReference>
<dbReference type="EMBL" id="CP033896">
    <property type="protein sequence ID" value="AZA13900.1"/>
    <property type="molecule type" value="Genomic_DNA"/>
</dbReference>
<feature type="binding site" evidence="9">
    <location>
        <position position="53"/>
    </location>
    <ligand>
        <name>FAD</name>
        <dbReference type="ChEBI" id="CHEBI:57692"/>
    </ligand>
</feature>
<evidence type="ECO:0000256" key="9">
    <source>
        <dbReference type="PIRSR" id="PIRSR000350-3"/>
    </source>
</evidence>
<dbReference type="PROSITE" id="PS00076">
    <property type="entry name" value="PYRIDINE_REDOX_1"/>
    <property type="match status" value="1"/>
</dbReference>
<protein>
    <submittedName>
        <fullName evidence="14">Dihydrolipoyl dehydrogenase</fullName>
        <ecNumber evidence="14">1.8.1.4</ecNumber>
    </submittedName>
</protein>
<evidence type="ECO:0000259" key="13">
    <source>
        <dbReference type="Pfam" id="PF07992"/>
    </source>
</evidence>
<feature type="active site" description="Proton acceptor" evidence="8">
    <location>
        <position position="443"/>
    </location>
</feature>
<keyword evidence="7 11" id="KW-0676">Redox-active center</keyword>
<proteinExistence type="inferred from homology"/>
<evidence type="ECO:0000256" key="7">
    <source>
        <dbReference type="ARBA" id="ARBA00023284"/>
    </source>
</evidence>
<dbReference type="SUPFAM" id="SSF51905">
    <property type="entry name" value="FAD/NAD(P)-binding domain"/>
    <property type="match status" value="1"/>
</dbReference>
<comment type="cofactor">
    <cofactor evidence="9">
        <name>FAD</name>
        <dbReference type="ChEBI" id="CHEBI:57692"/>
    </cofactor>
    <text evidence="9">Binds 1 FAD per subunit.</text>
</comment>
<keyword evidence="6" id="KW-1015">Disulfide bond</keyword>
<keyword evidence="9" id="KW-0520">NAD</keyword>
<dbReference type="EC" id="1.8.1.4" evidence="14"/>
<feature type="disulfide bond" description="Redox-active" evidence="10">
    <location>
        <begin position="44"/>
        <end position="49"/>
    </location>
</feature>
<dbReference type="PANTHER" id="PTHR43014">
    <property type="entry name" value="MERCURIC REDUCTASE"/>
    <property type="match status" value="1"/>
</dbReference>
<evidence type="ECO:0000256" key="11">
    <source>
        <dbReference type="RuleBase" id="RU003691"/>
    </source>
</evidence>
<dbReference type="Pfam" id="PF02852">
    <property type="entry name" value="Pyr_redox_dim"/>
    <property type="match status" value="1"/>
</dbReference>
<keyword evidence="2 11" id="KW-0285">Flavoprotein</keyword>
<keyword evidence="5 11" id="KW-0560">Oxidoreductase</keyword>
<dbReference type="InterPro" id="IPR012999">
    <property type="entry name" value="Pyr_OxRdtase_I_AS"/>
</dbReference>
<feature type="domain" description="Pyridine nucleotide-disulphide oxidoreductase dimerisation" evidence="12">
    <location>
        <begin position="343"/>
        <end position="450"/>
    </location>
</feature>
<dbReference type="GO" id="GO:0004148">
    <property type="term" value="F:dihydrolipoyl dehydrogenase (NADH) activity"/>
    <property type="evidence" value="ECO:0007669"/>
    <property type="project" value="UniProtKB-EC"/>
</dbReference>
<dbReference type="Proteomes" id="UP000269019">
    <property type="component" value="Chromosome"/>
</dbReference>
<gene>
    <name evidence="14" type="primary">pdhD</name>
    <name evidence="14" type="ORF">CCHOA_07540</name>
</gene>
<dbReference type="Pfam" id="PF07992">
    <property type="entry name" value="Pyr_redox_2"/>
    <property type="match status" value="1"/>
</dbReference>
<keyword evidence="9" id="KW-0547">Nucleotide-binding</keyword>
<evidence type="ECO:0000256" key="10">
    <source>
        <dbReference type="PIRSR" id="PIRSR000350-4"/>
    </source>
</evidence>
<dbReference type="InterPro" id="IPR036188">
    <property type="entry name" value="FAD/NAD-bd_sf"/>
</dbReference>
<evidence type="ECO:0000256" key="4">
    <source>
        <dbReference type="ARBA" id="ARBA00022857"/>
    </source>
</evidence>
<name>A0A3G6JB98_9CORY</name>
<sequence length="455" mass="47929">MEYHVDVAVIGFGKAGKTIAMKRAKAGDKVVVIEQSPEMYGGTCINIGCVPTKTLLHQVREYAAAATLNDTPLDGQTIWDNAKAHRDSLIAKMNSANKAMVENAGATIVDGQAHFLDDHTLQVGDTVVTAETIIINTGAIARTLPVPGGDHRLVVDSTGIQQITTLPKKLVIIGGGPIGVEFASLMLPLGVEVTMLDAADTFLGRIDQQIAPAVLEHLKQQGLHYVGGAQVTAVEGAATADEVTVVAEVDGTTQRYAASLVLTAIGRIPATDALALENTSITVTDRGAIAVDAQCRTGVDGVYAVGDVTGAPQFTYLSFDDHRIVLHDRWGIGDVRSREHRIIPTTTFIDPPLSTVGKTTAELDEAGIEYTTRSAAVADIAVMPRPKIVGQSQGNIVFHIGTDDQILGATLWCVDSQEIINTVVLAMQANVPATEVGNLIVTHPSSSELLNGVLG</sequence>
<dbReference type="GO" id="GO:0003955">
    <property type="term" value="F:NAD(P)H dehydrogenase (quinone) activity"/>
    <property type="evidence" value="ECO:0007669"/>
    <property type="project" value="TreeGrafter"/>
</dbReference>
<keyword evidence="3 9" id="KW-0274">FAD</keyword>
<keyword evidence="4" id="KW-0521">NADP</keyword>
<dbReference type="OrthoDB" id="9800167at2"/>
<keyword evidence="15" id="KW-1185">Reference proteome</keyword>
<dbReference type="PRINTS" id="PR00411">
    <property type="entry name" value="PNDRDTASEI"/>
</dbReference>
<dbReference type="PRINTS" id="PR00368">
    <property type="entry name" value="FADPNR"/>
</dbReference>
<reference evidence="14 15" key="1">
    <citation type="submission" date="2018-11" db="EMBL/GenBank/DDBJ databases">
        <authorList>
            <person name="Kleinhagauer T."/>
            <person name="Glaeser S.P."/>
            <person name="Spergser J."/>
            <person name="Ruckert C."/>
            <person name="Kaempfer P."/>
            <person name="Busse H.-J."/>
        </authorList>
    </citation>
    <scope>NUCLEOTIDE SEQUENCE [LARGE SCALE GENOMIC DNA]</scope>
    <source>
        <strain evidence="14 15">200CH</strain>
    </source>
</reference>
<dbReference type="InterPro" id="IPR016156">
    <property type="entry name" value="FAD/NAD-linked_Rdtase_dimer_sf"/>
</dbReference>
<feature type="binding site" evidence="9">
    <location>
        <position position="266"/>
    </location>
    <ligand>
        <name>NAD(+)</name>
        <dbReference type="ChEBI" id="CHEBI:57540"/>
    </ligand>
</feature>
<evidence type="ECO:0000256" key="2">
    <source>
        <dbReference type="ARBA" id="ARBA00022630"/>
    </source>
</evidence>
<evidence type="ECO:0000256" key="1">
    <source>
        <dbReference type="ARBA" id="ARBA00007532"/>
    </source>
</evidence>
<dbReference type="Gene3D" id="3.30.390.30">
    <property type="match status" value="1"/>
</dbReference>
<evidence type="ECO:0000313" key="15">
    <source>
        <dbReference type="Proteomes" id="UP000269019"/>
    </source>
</evidence>
<dbReference type="GO" id="GO:0050660">
    <property type="term" value="F:flavin adenine dinucleotide binding"/>
    <property type="evidence" value="ECO:0007669"/>
    <property type="project" value="TreeGrafter"/>
</dbReference>
<dbReference type="RefSeq" id="WP_123928603.1">
    <property type="nucleotide sequence ID" value="NZ_CP033896.1"/>
</dbReference>
<organism evidence="14 15">
    <name type="scientific">Corynebacterium choanae</name>
    <dbReference type="NCBI Taxonomy" id="1862358"/>
    <lineage>
        <taxon>Bacteria</taxon>
        <taxon>Bacillati</taxon>
        <taxon>Actinomycetota</taxon>
        <taxon>Actinomycetes</taxon>
        <taxon>Mycobacteriales</taxon>
        <taxon>Corynebacteriaceae</taxon>
        <taxon>Corynebacterium</taxon>
    </lineage>
</organism>
<feature type="domain" description="FAD/NAD(P)-binding" evidence="13">
    <location>
        <begin position="6"/>
        <end position="316"/>
    </location>
</feature>
<dbReference type="Gene3D" id="3.50.50.60">
    <property type="entry name" value="FAD/NAD(P)-binding domain"/>
    <property type="match status" value="2"/>
</dbReference>
<dbReference type="PANTHER" id="PTHR43014:SF4">
    <property type="entry name" value="PYRIDINE NUCLEOTIDE-DISULFIDE OXIDOREDUCTASE RCLA-RELATED"/>
    <property type="match status" value="1"/>
</dbReference>
<feature type="binding site" evidence="9">
    <location>
        <position position="307"/>
    </location>
    <ligand>
        <name>FAD</name>
        <dbReference type="ChEBI" id="CHEBI:57692"/>
    </ligand>
</feature>
<dbReference type="InterPro" id="IPR023753">
    <property type="entry name" value="FAD/NAD-binding_dom"/>
</dbReference>
<evidence type="ECO:0000256" key="5">
    <source>
        <dbReference type="ARBA" id="ARBA00023002"/>
    </source>
</evidence>
<feature type="binding site" evidence="9">
    <location>
        <begin position="174"/>
        <end position="181"/>
    </location>
    <ligand>
        <name>NAD(+)</name>
        <dbReference type="ChEBI" id="CHEBI:57540"/>
    </ligand>
</feature>
<comment type="similarity">
    <text evidence="1 11">Belongs to the class-I pyridine nucleotide-disulfide oxidoreductase family.</text>
</comment>
<dbReference type="AlphaFoldDB" id="A0A3G6JB98"/>
<evidence type="ECO:0000259" key="12">
    <source>
        <dbReference type="Pfam" id="PF02852"/>
    </source>
</evidence>
<evidence type="ECO:0000313" key="14">
    <source>
        <dbReference type="EMBL" id="AZA13900.1"/>
    </source>
</evidence>
<dbReference type="KEGG" id="ccho:CCHOA_07540"/>
<dbReference type="InterPro" id="IPR004099">
    <property type="entry name" value="Pyr_nucl-diS_OxRdtase_dimer"/>
</dbReference>
<accession>A0A3G6JB98</accession>
<evidence type="ECO:0000256" key="6">
    <source>
        <dbReference type="ARBA" id="ARBA00023157"/>
    </source>
</evidence>
<dbReference type="InterPro" id="IPR001100">
    <property type="entry name" value="Pyr_nuc-diS_OxRdtase"/>
</dbReference>
<evidence type="ECO:0000256" key="3">
    <source>
        <dbReference type="ARBA" id="ARBA00022827"/>
    </source>
</evidence>
<evidence type="ECO:0000256" key="8">
    <source>
        <dbReference type="PIRSR" id="PIRSR000350-2"/>
    </source>
</evidence>
<dbReference type="SUPFAM" id="SSF55424">
    <property type="entry name" value="FAD/NAD-linked reductases, dimerisation (C-terminal) domain"/>
    <property type="match status" value="1"/>
</dbReference>